<organism evidence="1 3">
    <name type="scientific">Medicago truncatula</name>
    <name type="common">Barrel medic</name>
    <name type="synonym">Medicago tribuloides</name>
    <dbReference type="NCBI Taxonomy" id="3880"/>
    <lineage>
        <taxon>Eukaryota</taxon>
        <taxon>Viridiplantae</taxon>
        <taxon>Streptophyta</taxon>
        <taxon>Embryophyta</taxon>
        <taxon>Tracheophyta</taxon>
        <taxon>Spermatophyta</taxon>
        <taxon>Magnoliopsida</taxon>
        <taxon>eudicotyledons</taxon>
        <taxon>Gunneridae</taxon>
        <taxon>Pentapetalae</taxon>
        <taxon>rosids</taxon>
        <taxon>fabids</taxon>
        <taxon>Fabales</taxon>
        <taxon>Fabaceae</taxon>
        <taxon>Papilionoideae</taxon>
        <taxon>50 kb inversion clade</taxon>
        <taxon>NPAAA clade</taxon>
        <taxon>Hologalegina</taxon>
        <taxon>IRL clade</taxon>
        <taxon>Trifolieae</taxon>
        <taxon>Medicago</taxon>
    </lineage>
</organism>
<reference evidence="1 3" key="2">
    <citation type="journal article" date="2014" name="BMC Genomics">
        <title>An improved genome release (version Mt4.0) for the model legume Medicago truncatula.</title>
        <authorList>
            <person name="Tang H."/>
            <person name="Krishnakumar V."/>
            <person name="Bidwell S."/>
            <person name="Rosen B."/>
            <person name="Chan A."/>
            <person name="Zhou S."/>
            <person name="Gentzbittel L."/>
            <person name="Childs K.L."/>
            <person name="Yandell M."/>
            <person name="Gundlach H."/>
            <person name="Mayer K.F."/>
            <person name="Schwartz D.C."/>
            <person name="Town C.D."/>
        </authorList>
    </citation>
    <scope>GENOME REANNOTATION</scope>
    <source>
        <strain evidence="1">A17</strain>
        <strain evidence="2 3">cv. Jemalong A17</strain>
    </source>
</reference>
<reference evidence="1 3" key="1">
    <citation type="journal article" date="2011" name="Nature">
        <title>The Medicago genome provides insight into the evolution of rhizobial symbioses.</title>
        <authorList>
            <person name="Young N.D."/>
            <person name="Debelle F."/>
            <person name="Oldroyd G.E."/>
            <person name="Geurts R."/>
            <person name="Cannon S.B."/>
            <person name="Udvardi M.K."/>
            <person name="Benedito V.A."/>
            <person name="Mayer K.F."/>
            <person name="Gouzy J."/>
            <person name="Schoof H."/>
            <person name="Van de Peer Y."/>
            <person name="Proost S."/>
            <person name="Cook D.R."/>
            <person name="Meyers B.C."/>
            <person name="Spannagl M."/>
            <person name="Cheung F."/>
            <person name="De Mita S."/>
            <person name="Krishnakumar V."/>
            <person name="Gundlach H."/>
            <person name="Zhou S."/>
            <person name="Mudge J."/>
            <person name="Bharti A.K."/>
            <person name="Murray J.D."/>
            <person name="Naoumkina M.A."/>
            <person name="Rosen B."/>
            <person name="Silverstein K.A."/>
            <person name="Tang H."/>
            <person name="Rombauts S."/>
            <person name="Zhao P.X."/>
            <person name="Zhou P."/>
            <person name="Barbe V."/>
            <person name="Bardou P."/>
            <person name="Bechner M."/>
            <person name="Bellec A."/>
            <person name="Berger A."/>
            <person name="Berges H."/>
            <person name="Bidwell S."/>
            <person name="Bisseling T."/>
            <person name="Choisne N."/>
            <person name="Couloux A."/>
            <person name="Denny R."/>
            <person name="Deshpande S."/>
            <person name="Dai X."/>
            <person name="Doyle J.J."/>
            <person name="Dudez A.M."/>
            <person name="Farmer A.D."/>
            <person name="Fouteau S."/>
            <person name="Franken C."/>
            <person name="Gibelin C."/>
            <person name="Gish J."/>
            <person name="Goldstein S."/>
            <person name="Gonzalez A.J."/>
            <person name="Green P.J."/>
            <person name="Hallab A."/>
            <person name="Hartog M."/>
            <person name="Hua A."/>
            <person name="Humphray S.J."/>
            <person name="Jeong D.H."/>
            <person name="Jing Y."/>
            <person name="Jocker A."/>
            <person name="Kenton S.M."/>
            <person name="Kim D.J."/>
            <person name="Klee K."/>
            <person name="Lai H."/>
            <person name="Lang C."/>
            <person name="Lin S."/>
            <person name="Macmil S.L."/>
            <person name="Magdelenat G."/>
            <person name="Matthews L."/>
            <person name="McCorrison J."/>
            <person name="Monaghan E.L."/>
            <person name="Mun J.H."/>
            <person name="Najar F.Z."/>
            <person name="Nicholson C."/>
            <person name="Noirot C."/>
            <person name="O'Bleness M."/>
            <person name="Paule C.R."/>
            <person name="Poulain J."/>
            <person name="Prion F."/>
            <person name="Qin B."/>
            <person name="Qu C."/>
            <person name="Retzel E.F."/>
            <person name="Riddle C."/>
            <person name="Sallet E."/>
            <person name="Samain S."/>
            <person name="Samson N."/>
            <person name="Sanders I."/>
            <person name="Saurat O."/>
            <person name="Scarpelli C."/>
            <person name="Schiex T."/>
            <person name="Segurens B."/>
            <person name="Severin A.J."/>
            <person name="Sherrier D.J."/>
            <person name="Shi R."/>
            <person name="Sims S."/>
            <person name="Singer S.R."/>
            <person name="Sinharoy S."/>
            <person name="Sterck L."/>
            <person name="Viollet A."/>
            <person name="Wang B.B."/>
            <person name="Wang K."/>
            <person name="Wang M."/>
            <person name="Wang X."/>
            <person name="Warfsmann J."/>
            <person name="Weissenbach J."/>
            <person name="White D.D."/>
            <person name="White J.D."/>
            <person name="Wiley G.B."/>
            <person name="Wincker P."/>
            <person name="Xing Y."/>
            <person name="Yang L."/>
            <person name="Yao Z."/>
            <person name="Ying F."/>
            <person name="Zhai J."/>
            <person name="Zhou L."/>
            <person name="Zuber A."/>
            <person name="Denarie J."/>
            <person name="Dixon R.A."/>
            <person name="May G.D."/>
            <person name="Schwartz D.C."/>
            <person name="Rogers J."/>
            <person name="Quetier F."/>
            <person name="Town C.D."/>
            <person name="Roe B.A."/>
        </authorList>
    </citation>
    <scope>NUCLEOTIDE SEQUENCE [LARGE SCALE GENOMIC DNA]</scope>
    <source>
        <strain evidence="1">A17</strain>
        <strain evidence="2 3">cv. Jemalong A17</strain>
    </source>
</reference>
<name>G8A0S7_MEDTR</name>
<proteinExistence type="predicted"/>
<evidence type="ECO:0000313" key="2">
    <source>
        <dbReference type="EnsemblPlants" id="KEH25857"/>
    </source>
</evidence>
<sequence length="92" mass="10499">MVWLTQETIVDSKRYTTSRNAEDGTNIASSIDMNLLVHRYFDTFEGPELETLKWRKEALNSGLNHLSIAGKFVGAYRWQDAPSKDVSGEYQV</sequence>
<gene>
    <name evidence="1" type="ordered locus">MTR_6g035310</name>
</gene>
<accession>G8A0S7</accession>
<dbReference type="EnsemblPlants" id="KEH25857">
    <property type="protein sequence ID" value="KEH25857"/>
    <property type="gene ID" value="MTR_6g035310"/>
</dbReference>
<dbReference type="Proteomes" id="UP000002051">
    <property type="component" value="Chromosome 6"/>
</dbReference>
<dbReference type="HOGENOM" id="CLU_2416654_0_0_1"/>
<evidence type="ECO:0000313" key="1">
    <source>
        <dbReference type="EMBL" id="KEH25857.1"/>
    </source>
</evidence>
<dbReference type="PaxDb" id="3880-AES85065"/>
<keyword evidence="3" id="KW-1185">Reference proteome</keyword>
<reference evidence="2" key="3">
    <citation type="submission" date="2015-04" db="UniProtKB">
        <authorList>
            <consortium name="EnsemblPlants"/>
        </authorList>
    </citation>
    <scope>IDENTIFICATION</scope>
    <source>
        <strain evidence="2">cv. Jemalong A17</strain>
    </source>
</reference>
<dbReference type="EMBL" id="CM001222">
    <property type="protein sequence ID" value="KEH25857.1"/>
    <property type="molecule type" value="Genomic_DNA"/>
</dbReference>
<protein>
    <submittedName>
        <fullName evidence="1 2">Uncharacterized protein</fullName>
    </submittedName>
</protein>
<evidence type="ECO:0000313" key="3">
    <source>
        <dbReference type="Proteomes" id="UP000002051"/>
    </source>
</evidence>
<dbReference type="AlphaFoldDB" id="G8A0S7"/>